<dbReference type="PANTHER" id="PTHR11439:SF463">
    <property type="entry name" value="REVERSE TRANSCRIPTASE TY1_COPIA-TYPE DOMAIN-CONTAINING PROTEIN"/>
    <property type="match status" value="1"/>
</dbReference>
<keyword evidence="2" id="KW-1185">Reference proteome</keyword>
<protein>
    <submittedName>
        <fullName evidence="1">Uncharacterized protein</fullName>
    </submittedName>
</protein>
<dbReference type="AlphaFoldDB" id="A0AA38CGF7"/>
<evidence type="ECO:0000313" key="1">
    <source>
        <dbReference type="EMBL" id="KAH9299747.1"/>
    </source>
</evidence>
<sequence length="106" mass="12060">MQDTRELQWKAVKQILHYVRGTHTNGIHYLGGTKIDLVGYIDSDWFSDLDHLKSTSGYSFSLGSGHVSWSSKKQNEISISSTEAEYRGVVNVVMEVVWLHVILTEF</sequence>
<evidence type="ECO:0000313" key="2">
    <source>
        <dbReference type="Proteomes" id="UP000824469"/>
    </source>
</evidence>
<dbReference type="CDD" id="cd09272">
    <property type="entry name" value="RNase_HI_RT_Ty1"/>
    <property type="match status" value="1"/>
</dbReference>
<comment type="caution">
    <text evidence="1">The sequence shown here is derived from an EMBL/GenBank/DDBJ whole genome shotgun (WGS) entry which is preliminary data.</text>
</comment>
<dbReference type="Proteomes" id="UP000824469">
    <property type="component" value="Unassembled WGS sequence"/>
</dbReference>
<dbReference type="EMBL" id="JAHRHJ020000010">
    <property type="protein sequence ID" value="KAH9299747.1"/>
    <property type="molecule type" value="Genomic_DNA"/>
</dbReference>
<name>A0AA38CGF7_TAXCH</name>
<organism evidence="1 2">
    <name type="scientific">Taxus chinensis</name>
    <name type="common">Chinese yew</name>
    <name type="synonym">Taxus wallichiana var. chinensis</name>
    <dbReference type="NCBI Taxonomy" id="29808"/>
    <lineage>
        <taxon>Eukaryota</taxon>
        <taxon>Viridiplantae</taxon>
        <taxon>Streptophyta</taxon>
        <taxon>Embryophyta</taxon>
        <taxon>Tracheophyta</taxon>
        <taxon>Spermatophyta</taxon>
        <taxon>Pinopsida</taxon>
        <taxon>Pinidae</taxon>
        <taxon>Conifers II</taxon>
        <taxon>Cupressales</taxon>
        <taxon>Taxaceae</taxon>
        <taxon>Taxus</taxon>
    </lineage>
</organism>
<feature type="non-terminal residue" evidence="1">
    <location>
        <position position="106"/>
    </location>
</feature>
<gene>
    <name evidence="1" type="ORF">KI387_031429</name>
</gene>
<reference evidence="1 2" key="1">
    <citation type="journal article" date="2021" name="Nat. Plants">
        <title>The Taxus genome provides insights into paclitaxel biosynthesis.</title>
        <authorList>
            <person name="Xiong X."/>
            <person name="Gou J."/>
            <person name="Liao Q."/>
            <person name="Li Y."/>
            <person name="Zhou Q."/>
            <person name="Bi G."/>
            <person name="Li C."/>
            <person name="Du R."/>
            <person name="Wang X."/>
            <person name="Sun T."/>
            <person name="Guo L."/>
            <person name="Liang H."/>
            <person name="Lu P."/>
            <person name="Wu Y."/>
            <person name="Zhang Z."/>
            <person name="Ro D.K."/>
            <person name="Shang Y."/>
            <person name="Huang S."/>
            <person name="Yan J."/>
        </authorList>
    </citation>
    <scope>NUCLEOTIDE SEQUENCE [LARGE SCALE GENOMIC DNA]</scope>
    <source>
        <strain evidence="1">Ta-2019</strain>
    </source>
</reference>
<proteinExistence type="predicted"/>
<accession>A0AA38CGF7</accession>
<dbReference type="PANTHER" id="PTHR11439">
    <property type="entry name" value="GAG-POL-RELATED RETROTRANSPOSON"/>
    <property type="match status" value="1"/>
</dbReference>